<reference evidence="1" key="1">
    <citation type="journal article" date="2015" name="Genome Biol. Evol.">
        <title>Organellar Genomes of White Spruce (Picea glauca): Assembly and Annotation.</title>
        <authorList>
            <person name="Jackman S.D."/>
            <person name="Warren R.L."/>
            <person name="Gibb E.A."/>
            <person name="Vandervalk B.P."/>
            <person name="Mohamadi H."/>
            <person name="Chu J."/>
            <person name="Raymond A."/>
            <person name="Pleasance S."/>
            <person name="Coope R."/>
            <person name="Wildung M.R."/>
            <person name="Ritland C.E."/>
            <person name="Bousquet J."/>
            <person name="Jones S.J."/>
            <person name="Bohlmann J."/>
            <person name="Birol I."/>
        </authorList>
    </citation>
    <scope>NUCLEOTIDE SEQUENCE [LARGE SCALE GENOMIC DNA]</scope>
    <source>
        <tissue evidence="1">Flushing bud</tissue>
    </source>
</reference>
<name>A0A101LV22_PICGL</name>
<organism evidence="1">
    <name type="scientific">Picea glauca</name>
    <name type="common">White spruce</name>
    <name type="synonym">Pinus glauca</name>
    <dbReference type="NCBI Taxonomy" id="3330"/>
    <lineage>
        <taxon>Eukaryota</taxon>
        <taxon>Viridiplantae</taxon>
        <taxon>Streptophyta</taxon>
        <taxon>Embryophyta</taxon>
        <taxon>Tracheophyta</taxon>
        <taxon>Spermatophyta</taxon>
        <taxon>Pinopsida</taxon>
        <taxon>Pinidae</taxon>
        <taxon>Conifers I</taxon>
        <taxon>Pinales</taxon>
        <taxon>Pinaceae</taxon>
        <taxon>Picea</taxon>
    </lineage>
</organism>
<dbReference type="EMBL" id="LKAM01000015">
    <property type="protein sequence ID" value="KUM45882.1"/>
    <property type="molecule type" value="Genomic_DNA"/>
</dbReference>
<comment type="caution">
    <text evidence="1">The sequence shown here is derived from an EMBL/GenBank/DDBJ whole genome shotgun (WGS) entry which is preliminary data.</text>
</comment>
<dbReference type="AlphaFoldDB" id="A0A101LV22"/>
<keyword evidence="1" id="KW-0496">Mitochondrion</keyword>
<gene>
    <name evidence="1" type="ORF">ABT39_MTgene2236</name>
</gene>
<proteinExistence type="predicted"/>
<protein>
    <submittedName>
        <fullName evidence="1">Uncharacterized protein</fullName>
    </submittedName>
</protein>
<evidence type="ECO:0000313" key="1">
    <source>
        <dbReference type="EMBL" id="KUM45882.1"/>
    </source>
</evidence>
<accession>A0A101LV22</accession>
<sequence length="68" mass="7364">MGGCIYHVLGLELNGGMHIECGMRTGCSDQVLYAYWALGEWIECGLDNADGTECGLGNEGYVRLYLDG</sequence>
<geneLocation type="mitochondrion" evidence="1"/>